<comment type="pathway">
    <text evidence="2">Lipid metabolism; sphingolipid metabolism.</text>
</comment>
<dbReference type="Pfam" id="PF00535">
    <property type="entry name" value="Glycos_transf_2"/>
    <property type="match status" value="1"/>
</dbReference>
<organism evidence="10 11">
    <name type="scientific">Microlunatus soli</name>
    <dbReference type="NCBI Taxonomy" id="630515"/>
    <lineage>
        <taxon>Bacteria</taxon>
        <taxon>Bacillati</taxon>
        <taxon>Actinomycetota</taxon>
        <taxon>Actinomycetes</taxon>
        <taxon>Propionibacteriales</taxon>
        <taxon>Propionibacteriaceae</taxon>
        <taxon>Microlunatus</taxon>
    </lineage>
</organism>
<comment type="subcellular location">
    <subcellularLocation>
        <location evidence="1">Membrane</location>
        <topology evidence="1">Multi-pass membrane protein</topology>
    </subcellularLocation>
</comment>
<keyword evidence="11" id="KW-1185">Reference proteome</keyword>
<dbReference type="Pfam" id="PF13692">
    <property type="entry name" value="Glyco_trans_1_4"/>
    <property type="match status" value="1"/>
</dbReference>
<dbReference type="InterPro" id="IPR029044">
    <property type="entry name" value="Nucleotide-diphossugar_trans"/>
</dbReference>
<keyword evidence="7" id="KW-1133">Transmembrane helix</keyword>
<keyword evidence="5 10" id="KW-0808">Transferase</keyword>
<proteinExistence type="predicted"/>
<dbReference type="SUPFAM" id="SSF53756">
    <property type="entry name" value="UDP-Glycosyltransferase/glycogen phosphorylase"/>
    <property type="match status" value="1"/>
</dbReference>
<feature type="domain" description="Glycosyltransferase 2-like" evidence="9">
    <location>
        <begin position="445"/>
        <end position="547"/>
    </location>
</feature>
<evidence type="ECO:0000256" key="4">
    <source>
        <dbReference type="ARBA" id="ARBA00022676"/>
    </source>
</evidence>
<dbReference type="EMBL" id="LT629772">
    <property type="protein sequence ID" value="SDS94979.1"/>
    <property type="molecule type" value="Genomic_DNA"/>
</dbReference>
<evidence type="ECO:0000313" key="11">
    <source>
        <dbReference type="Proteomes" id="UP000199103"/>
    </source>
</evidence>
<dbReference type="PANTHER" id="PTHR43179:SF7">
    <property type="entry name" value="RHAMNOSYLTRANSFERASE WBBL"/>
    <property type="match status" value="1"/>
</dbReference>
<dbReference type="InterPro" id="IPR025993">
    <property type="entry name" value="Ceramide_glucosylTrfase"/>
</dbReference>
<gene>
    <name evidence="10" type="ORF">SAMN04489812_3597</name>
</gene>
<evidence type="ECO:0000256" key="7">
    <source>
        <dbReference type="ARBA" id="ARBA00022989"/>
    </source>
</evidence>
<accession>A0A1H1WFP1</accession>
<evidence type="ECO:0000256" key="1">
    <source>
        <dbReference type="ARBA" id="ARBA00004141"/>
    </source>
</evidence>
<dbReference type="Pfam" id="PF13506">
    <property type="entry name" value="Glyco_transf_21"/>
    <property type="match status" value="1"/>
</dbReference>
<dbReference type="Proteomes" id="UP000199103">
    <property type="component" value="Chromosome I"/>
</dbReference>
<reference evidence="10 11" key="1">
    <citation type="submission" date="2016-10" db="EMBL/GenBank/DDBJ databases">
        <authorList>
            <person name="de Groot N.N."/>
        </authorList>
    </citation>
    <scope>NUCLEOTIDE SEQUENCE [LARGE SCALE GENOMIC DNA]</scope>
    <source>
        <strain evidence="10 11">DSM 21800</strain>
    </source>
</reference>
<name>A0A1H1WFP1_9ACTN</name>
<keyword evidence="6" id="KW-0812">Transmembrane</keyword>
<evidence type="ECO:0000256" key="2">
    <source>
        <dbReference type="ARBA" id="ARBA00004760"/>
    </source>
</evidence>
<dbReference type="InterPro" id="IPR001173">
    <property type="entry name" value="Glyco_trans_2-like"/>
</dbReference>
<evidence type="ECO:0000259" key="9">
    <source>
        <dbReference type="Pfam" id="PF00535"/>
    </source>
</evidence>
<sequence length="736" mass="77558">MFVSTAPVHGPDASLPTGHWIVVADSPFLPARGGGEREHLGFVRAASRAGLLSALVIPTDSDAAAVGRQDDLAAIRSLVAPAPVIEIPRTRALFRALQLRTPYVVASRPVPDDLLSRISEVAPDADAVVIFSYKSHRIGRALADGLELPVVLRQHNLEGPYHRSLAAAAPFPRSVAVRVEAERINADERRLEQSGWLSGIADISAADAALRSQRAGVPVRYVPPFALDSLPIDRPWKRPTSDVPTVVFLGALDVGTNHDAVTWFADAVWPKVRSRLPTARWSVVGRRPTDAVRKLITTTPGADLHADVADPAVYLHAAGAAINPAVSGSGVNIKLVEYLATGVPVVSTSRGTDGLLLEPGRDLMVSDDPADFAASVVSLLTDPDTAETTGGNGRRTALSLMDTRAGLTTIAGLLAGPPNTTAAVDEPGLDDCEVVLVSYRSRQHVQTLLDGWPDDLAVAVVDNSANADGIADLTGRYRRLRYVSGGGQGFARAANLGATSSIKPYVIFVNPDSRPTAADLLALVRGLAADPRAVSHAATVTGADGRVEIGVGGWEPSVGRLAVHAVGLHKLLPRAGLFAEPQLGEPLTPGWTTGACMAVRADLFAELGGFDETFFVYAEDMAFGRRARAAGWQCRLREDVVVAHGAGSSGAPSAEMLRLRGASFAGYLRRYHPGPRGVLMRGFFAAGTAGRMVAQRATGRSDAAALSRALLTGTLTGRAFVDGVEVARSRYDEVAH</sequence>
<dbReference type="Gene3D" id="3.90.550.10">
    <property type="entry name" value="Spore Coat Polysaccharide Biosynthesis Protein SpsA, Chain A"/>
    <property type="match status" value="1"/>
</dbReference>
<dbReference type="STRING" id="630515.SAMN04489812_3597"/>
<dbReference type="GO" id="GO:0016020">
    <property type="term" value="C:membrane"/>
    <property type="evidence" value="ECO:0007669"/>
    <property type="project" value="UniProtKB-SubCell"/>
</dbReference>
<keyword evidence="4" id="KW-0328">Glycosyltransferase</keyword>
<evidence type="ECO:0000313" key="10">
    <source>
        <dbReference type="EMBL" id="SDS94979.1"/>
    </source>
</evidence>
<protein>
    <submittedName>
        <fullName evidence="10">Glycosyltransferase, GT2 family</fullName>
    </submittedName>
</protein>
<comment type="pathway">
    <text evidence="3">Sphingolipid metabolism.</text>
</comment>
<evidence type="ECO:0000256" key="3">
    <source>
        <dbReference type="ARBA" id="ARBA00004991"/>
    </source>
</evidence>
<keyword evidence="8" id="KW-0472">Membrane</keyword>
<dbReference type="SUPFAM" id="SSF53448">
    <property type="entry name" value="Nucleotide-diphospho-sugar transferases"/>
    <property type="match status" value="1"/>
</dbReference>
<dbReference type="AlphaFoldDB" id="A0A1H1WFP1"/>
<dbReference type="PANTHER" id="PTHR43179">
    <property type="entry name" value="RHAMNOSYLTRANSFERASE WBBL"/>
    <property type="match status" value="1"/>
</dbReference>
<dbReference type="GO" id="GO:0016757">
    <property type="term" value="F:glycosyltransferase activity"/>
    <property type="evidence" value="ECO:0007669"/>
    <property type="project" value="UniProtKB-KW"/>
</dbReference>
<dbReference type="Gene3D" id="3.40.50.2000">
    <property type="entry name" value="Glycogen Phosphorylase B"/>
    <property type="match status" value="1"/>
</dbReference>
<evidence type="ECO:0000256" key="5">
    <source>
        <dbReference type="ARBA" id="ARBA00022679"/>
    </source>
</evidence>
<evidence type="ECO:0000256" key="6">
    <source>
        <dbReference type="ARBA" id="ARBA00022692"/>
    </source>
</evidence>
<evidence type="ECO:0000256" key="8">
    <source>
        <dbReference type="ARBA" id="ARBA00023136"/>
    </source>
</evidence>